<dbReference type="InterPro" id="IPR001525">
    <property type="entry name" value="C5_MeTfrase"/>
</dbReference>
<dbReference type="PROSITE" id="PS00095">
    <property type="entry name" value="C5_MTASE_2"/>
    <property type="match status" value="1"/>
</dbReference>
<dbReference type="GO" id="GO:0032259">
    <property type="term" value="P:methylation"/>
    <property type="evidence" value="ECO:0007669"/>
    <property type="project" value="UniProtKB-KW"/>
</dbReference>
<evidence type="ECO:0000256" key="5">
    <source>
        <dbReference type="PROSITE-ProRule" id="PRU01016"/>
    </source>
</evidence>
<dbReference type="InterPro" id="IPR029063">
    <property type="entry name" value="SAM-dependent_MTases_sf"/>
</dbReference>
<dbReference type="PANTHER" id="PTHR10629:SF52">
    <property type="entry name" value="DNA (CYTOSINE-5)-METHYLTRANSFERASE 1"/>
    <property type="match status" value="1"/>
</dbReference>
<dbReference type="PANTHER" id="PTHR10629">
    <property type="entry name" value="CYTOSINE-SPECIFIC METHYLTRANSFERASE"/>
    <property type="match status" value="1"/>
</dbReference>
<dbReference type="EC" id="2.1.1.37" evidence="1"/>
<name>A0A7R9JNM1_TIMGE</name>
<reference evidence="6" key="1">
    <citation type="submission" date="2020-11" db="EMBL/GenBank/DDBJ databases">
        <authorList>
            <person name="Tran Van P."/>
        </authorList>
    </citation>
    <scope>NUCLEOTIDE SEQUENCE</scope>
</reference>
<evidence type="ECO:0000256" key="3">
    <source>
        <dbReference type="ARBA" id="ARBA00022679"/>
    </source>
</evidence>
<keyword evidence="2 5" id="KW-0489">Methyltransferase</keyword>
<comment type="caution">
    <text evidence="5">Lacks conserved residue(s) required for the propagation of feature annotation.</text>
</comment>
<evidence type="ECO:0000313" key="6">
    <source>
        <dbReference type="EMBL" id="CAD7585555.1"/>
    </source>
</evidence>
<dbReference type="PROSITE" id="PS51679">
    <property type="entry name" value="SAM_MT_C5"/>
    <property type="match status" value="1"/>
</dbReference>
<dbReference type="Gene3D" id="3.40.50.150">
    <property type="entry name" value="Vaccinia Virus protein VP39"/>
    <property type="match status" value="1"/>
</dbReference>
<proteinExistence type="inferred from homology"/>
<dbReference type="EMBL" id="OE839108">
    <property type="protein sequence ID" value="CAD7585555.1"/>
    <property type="molecule type" value="Genomic_DNA"/>
</dbReference>
<accession>A0A7R9JNM1</accession>
<dbReference type="AlphaFoldDB" id="A0A7R9JNM1"/>
<evidence type="ECO:0000256" key="2">
    <source>
        <dbReference type="ARBA" id="ARBA00022603"/>
    </source>
</evidence>
<dbReference type="GO" id="GO:0003886">
    <property type="term" value="F:DNA (cytosine-5-)-methyltransferase activity"/>
    <property type="evidence" value="ECO:0007669"/>
    <property type="project" value="UniProtKB-EC"/>
</dbReference>
<gene>
    <name evidence="6" type="ORF">TGEB3V08_LOCUS56</name>
</gene>
<dbReference type="GO" id="GO:0044027">
    <property type="term" value="P:negative regulation of gene expression via chromosomal CpG island methylation"/>
    <property type="evidence" value="ECO:0007669"/>
    <property type="project" value="TreeGrafter"/>
</dbReference>
<dbReference type="Pfam" id="PF00145">
    <property type="entry name" value="DNA_methylase"/>
    <property type="match status" value="2"/>
</dbReference>
<dbReference type="GO" id="GO:0003677">
    <property type="term" value="F:DNA binding"/>
    <property type="evidence" value="ECO:0007669"/>
    <property type="project" value="TreeGrafter"/>
</dbReference>
<evidence type="ECO:0000256" key="1">
    <source>
        <dbReference type="ARBA" id="ARBA00011975"/>
    </source>
</evidence>
<dbReference type="SUPFAM" id="SSF53335">
    <property type="entry name" value="S-adenosyl-L-methionine-dependent methyltransferases"/>
    <property type="match status" value="1"/>
</dbReference>
<evidence type="ECO:0000256" key="4">
    <source>
        <dbReference type="ARBA" id="ARBA00022691"/>
    </source>
</evidence>
<organism evidence="6">
    <name type="scientific">Timema genevievae</name>
    <name type="common">Walking stick</name>
    <dbReference type="NCBI Taxonomy" id="629358"/>
    <lineage>
        <taxon>Eukaryota</taxon>
        <taxon>Metazoa</taxon>
        <taxon>Ecdysozoa</taxon>
        <taxon>Arthropoda</taxon>
        <taxon>Hexapoda</taxon>
        <taxon>Insecta</taxon>
        <taxon>Pterygota</taxon>
        <taxon>Neoptera</taxon>
        <taxon>Polyneoptera</taxon>
        <taxon>Phasmatodea</taxon>
        <taxon>Timematodea</taxon>
        <taxon>Timematoidea</taxon>
        <taxon>Timematidae</taxon>
        <taxon>Timema</taxon>
    </lineage>
</organism>
<keyword evidence="3 5" id="KW-0808">Transferase</keyword>
<keyword evidence="4 5" id="KW-0949">S-adenosyl-L-methionine</keyword>
<dbReference type="GO" id="GO:0005634">
    <property type="term" value="C:nucleus"/>
    <property type="evidence" value="ECO:0007669"/>
    <property type="project" value="TreeGrafter"/>
</dbReference>
<dbReference type="InterPro" id="IPR031303">
    <property type="entry name" value="C5_meth_CS"/>
</dbReference>
<dbReference type="Gene3D" id="3.90.120.10">
    <property type="entry name" value="DNA Methylase, subunit A, domain 2"/>
    <property type="match status" value="2"/>
</dbReference>
<protein>
    <recommendedName>
        <fullName evidence="1">DNA (cytosine-5-)-methyltransferase</fullName>
        <ecNumber evidence="1">2.1.1.37</ecNumber>
    </recommendedName>
</protein>
<comment type="similarity">
    <text evidence="5">Belongs to the class I-like SAM-binding methyltransferase superfamily. C5-methyltransferase family.</text>
</comment>
<dbReference type="InterPro" id="IPR050390">
    <property type="entry name" value="C5-Methyltransferase"/>
</dbReference>
<sequence length="431" mass="48945">MGYQCTFGILQAGSYGIPQTRRRLIILATASGYSLPKFPLPTHVFSPRTCSLDVIIDTNKMFDLLVVSKHHSLLPKQMIIKKSPTLTAPIKVTTTIDRDSHEICVPTSGIETKKRPEIPFIFYWLFFKYSQNLGHSAPLRTITVKDSIGDLPGNCGGAQMKYKNCRISPFQKQMRGNSKILHDHETKSLSRLCQERIKNIPKKSGADWRDLPNIEIKNKDGLLHHVCDGCGLLYLHTNTTEYHLNSLTIVLIEVHLLDKKDLSGIVDQFAQQKSRQYKYGKDQNGIMRGVCSCADGKVNESCNINDRQFNTLIPWWLPHTAERNNNFAGVYGRLDWEDHFSTTLTKPNPQGKQGRVLHPQEDRIISIRECARSQGFFDTFRFYGSIAERYRQVGNAVAPPLAAAIGYEIRKCLVKKQYITPLLPCGFQTLY</sequence>